<feature type="domain" description="BioF2-like acetyltransferase" evidence="1">
    <location>
        <begin position="102"/>
        <end position="250"/>
    </location>
</feature>
<evidence type="ECO:0000313" key="3">
    <source>
        <dbReference type="Proteomes" id="UP000193420"/>
    </source>
</evidence>
<reference evidence="3" key="1">
    <citation type="submission" date="2017-04" db="EMBL/GenBank/DDBJ databases">
        <authorList>
            <person name="Varghese N."/>
            <person name="Submissions S."/>
        </authorList>
    </citation>
    <scope>NUCLEOTIDE SEQUENCE [LARGE SCALE GENOMIC DNA]</scope>
    <source>
        <strain evidence="3">DSM 19835</strain>
    </source>
</reference>
<evidence type="ECO:0000313" key="2">
    <source>
        <dbReference type="EMBL" id="SMG20463.1"/>
    </source>
</evidence>
<sequence length="396" mass="46958">MTSLKINKLNFLTIFLENRPLNSFYSSITNALSGLVEFRNNSANLSKPKSILLVKDVPEYLNAQINENYGWRIRKLKTFKGSLINLKNYKDETDYLLKTFSSSRRSKFRTNQKRLEKCFNISYKTYYGHIEQKEYESLFDKFLELINRRFDQKQLINDDLVRWKVYREIAYPLILNKEACLFVIYDSDKPISISFNPIHGKTIFGYIRGYDIDYGKFYIGFTDIIVQLKWCFENNFTTFDLLKGEYEYKSHWTDTDYYFEKHIIFNSSFLISALWAKLIFFKFKTMYYLINQLKKWNLHVVIGKIRLYLKRPIIDPKKPISKLEISVDNNPVLPNTCDVVKMDISDKRVAPVKMQIYNFLYQNQESINNIAVLNPLDSPNTFLIKGLKSSQKITVN</sequence>
<dbReference type="AlphaFoldDB" id="A0A1X7IZ88"/>
<dbReference type="InterPro" id="IPR038740">
    <property type="entry name" value="BioF2-like_GNAT_dom"/>
</dbReference>
<dbReference type="Proteomes" id="UP000193420">
    <property type="component" value="Unassembled WGS sequence"/>
</dbReference>
<name>A0A1X7IZ88_9FLAO</name>
<protein>
    <submittedName>
        <fullName evidence="2">Acetyltransferase (GNAT) domain-containing protein</fullName>
    </submittedName>
</protein>
<dbReference type="GO" id="GO:0016740">
    <property type="term" value="F:transferase activity"/>
    <property type="evidence" value="ECO:0007669"/>
    <property type="project" value="UniProtKB-KW"/>
</dbReference>
<organism evidence="2 3">
    <name type="scientific">Arenibacter troitsensis</name>
    <dbReference type="NCBI Taxonomy" id="188872"/>
    <lineage>
        <taxon>Bacteria</taxon>
        <taxon>Pseudomonadati</taxon>
        <taxon>Bacteroidota</taxon>
        <taxon>Flavobacteriia</taxon>
        <taxon>Flavobacteriales</taxon>
        <taxon>Flavobacteriaceae</taxon>
        <taxon>Arenibacter</taxon>
    </lineage>
</organism>
<keyword evidence="2" id="KW-0808">Transferase</keyword>
<dbReference type="Pfam" id="PF13480">
    <property type="entry name" value="Acetyltransf_6"/>
    <property type="match status" value="1"/>
</dbReference>
<dbReference type="InterPro" id="IPR016181">
    <property type="entry name" value="Acyl_CoA_acyltransferase"/>
</dbReference>
<dbReference type="RefSeq" id="WP_085497303.1">
    <property type="nucleotide sequence ID" value="NZ_FXAO01000002.1"/>
</dbReference>
<dbReference type="OrthoDB" id="1426896at2"/>
<proteinExistence type="predicted"/>
<accession>A0A1X7IZ88</accession>
<evidence type="ECO:0000259" key="1">
    <source>
        <dbReference type="Pfam" id="PF13480"/>
    </source>
</evidence>
<gene>
    <name evidence="2" type="ORF">SAMN03080602_01310</name>
</gene>
<keyword evidence="3" id="KW-1185">Reference proteome</keyword>
<dbReference type="SUPFAM" id="SSF55729">
    <property type="entry name" value="Acyl-CoA N-acyltransferases (Nat)"/>
    <property type="match status" value="1"/>
</dbReference>
<dbReference type="EMBL" id="FXAO01000002">
    <property type="protein sequence ID" value="SMG20463.1"/>
    <property type="molecule type" value="Genomic_DNA"/>
</dbReference>
<dbReference type="Gene3D" id="3.40.630.30">
    <property type="match status" value="1"/>
</dbReference>
<dbReference type="STRING" id="188872.SAMN03080602_01310"/>